<gene>
    <name evidence="5" type="ORF">V8G54_024237</name>
</gene>
<keyword evidence="6" id="KW-1185">Reference proteome</keyword>
<dbReference type="Gene3D" id="3.30.70.330">
    <property type="match status" value="1"/>
</dbReference>
<feature type="transmembrane region" description="Helical" evidence="3">
    <location>
        <begin position="81"/>
        <end position="99"/>
    </location>
</feature>
<dbReference type="InterPro" id="IPR035979">
    <property type="entry name" value="RBD_domain_sf"/>
</dbReference>
<dbReference type="GO" id="GO:0016567">
    <property type="term" value="P:protein ubiquitination"/>
    <property type="evidence" value="ECO:0007669"/>
    <property type="project" value="TreeGrafter"/>
</dbReference>
<feature type="compositionally biased region" description="Polar residues" evidence="2">
    <location>
        <begin position="453"/>
        <end position="462"/>
    </location>
</feature>
<dbReference type="EMBL" id="CP144694">
    <property type="protein sequence ID" value="WVZ03431.1"/>
    <property type="molecule type" value="Genomic_DNA"/>
</dbReference>
<dbReference type="CDD" id="cd16618">
    <property type="entry name" value="mRING-HC-C4C4_CNOT4"/>
    <property type="match status" value="1"/>
</dbReference>
<keyword evidence="3" id="KW-1133">Transmembrane helix</keyword>
<evidence type="ECO:0000313" key="5">
    <source>
        <dbReference type="EMBL" id="WVZ03431.1"/>
    </source>
</evidence>
<keyword evidence="1" id="KW-0862">Zinc</keyword>
<keyword evidence="1" id="KW-0863">Zinc-finger</keyword>
<evidence type="ECO:0000313" key="6">
    <source>
        <dbReference type="Proteomes" id="UP001374535"/>
    </source>
</evidence>
<dbReference type="SUPFAM" id="SSF54928">
    <property type="entry name" value="RNA-binding domain, RBD"/>
    <property type="match status" value="1"/>
</dbReference>
<feature type="compositionally biased region" description="Polar residues" evidence="2">
    <location>
        <begin position="509"/>
        <end position="528"/>
    </location>
</feature>
<feature type="transmembrane region" description="Helical" evidence="3">
    <location>
        <begin position="164"/>
        <end position="190"/>
    </location>
</feature>
<organism evidence="5 6">
    <name type="scientific">Vigna mungo</name>
    <name type="common">Black gram</name>
    <name type="synonym">Phaseolus mungo</name>
    <dbReference type="NCBI Taxonomy" id="3915"/>
    <lineage>
        <taxon>Eukaryota</taxon>
        <taxon>Viridiplantae</taxon>
        <taxon>Streptophyta</taxon>
        <taxon>Embryophyta</taxon>
        <taxon>Tracheophyta</taxon>
        <taxon>Spermatophyta</taxon>
        <taxon>Magnoliopsida</taxon>
        <taxon>eudicotyledons</taxon>
        <taxon>Gunneridae</taxon>
        <taxon>Pentapetalae</taxon>
        <taxon>rosids</taxon>
        <taxon>fabids</taxon>
        <taxon>Fabales</taxon>
        <taxon>Fabaceae</taxon>
        <taxon>Papilionoideae</taxon>
        <taxon>50 kb inversion clade</taxon>
        <taxon>NPAAA clade</taxon>
        <taxon>indigoferoid/millettioid clade</taxon>
        <taxon>Phaseoleae</taxon>
        <taxon>Vigna</taxon>
    </lineage>
</organism>
<dbReference type="GO" id="GO:0008270">
    <property type="term" value="F:zinc ion binding"/>
    <property type="evidence" value="ECO:0007669"/>
    <property type="project" value="UniProtKB-KW"/>
</dbReference>
<feature type="compositionally biased region" description="Low complexity" evidence="2">
    <location>
        <begin position="581"/>
        <end position="593"/>
    </location>
</feature>
<dbReference type="GO" id="GO:0004842">
    <property type="term" value="F:ubiquitin-protein transferase activity"/>
    <property type="evidence" value="ECO:0007669"/>
    <property type="project" value="InterPro"/>
</dbReference>
<accession>A0AAQ3N6E0</accession>
<dbReference type="InterPro" id="IPR001841">
    <property type="entry name" value="Znf_RING"/>
</dbReference>
<dbReference type="InterPro" id="IPR039780">
    <property type="entry name" value="Mot2"/>
</dbReference>
<dbReference type="GO" id="GO:0030014">
    <property type="term" value="C:CCR4-NOT complex"/>
    <property type="evidence" value="ECO:0007669"/>
    <property type="project" value="InterPro"/>
</dbReference>
<proteinExistence type="predicted"/>
<dbReference type="GO" id="GO:0003676">
    <property type="term" value="F:nucleic acid binding"/>
    <property type="evidence" value="ECO:0007669"/>
    <property type="project" value="InterPro"/>
</dbReference>
<feature type="transmembrane region" description="Helical" evidence="3">
    <location>
        <begin position="132"/>
        <end position="152"/>
    </location>
</feature>
<dbReference type="Gene3D" id="3.30.40.10">
    <property type="entry name" value="Zinc/RING finger domain, C3HC4 (zinc finger)"/>
    <property type="match status" value="1"/>
</dbReference>
<evidence type="ECO:0000256" key="1">
    <source>
        <dbReference type="PROSITE-ProRule" id="PRU00175"/>
    </source>
</evidence>
<evidence type="ECO:0000256" key="3">
    <source>
        <dbReference type="SAM" id="Phobius"/>
    </source>
</evidence>
<feature type="compositionally biased region" description="Low complexity" evidence="2">
    <location>
        <begin position="560"/>
        <end position="574"/>
    </location>
</feature>
<dbReference type="AlphaFoldDB" id="A0AAQ3N6E0"/>
<feature type="domain" description="RING-type" evidence="4">
    <location>
        <begin position="204"/>
        <end position="252"/>
    </location>
</feature>
<keyword evidence="1" id="KW-0479">Metal-binding</keyword>
<keyword evidence="3" id="KW-0472">Membrane</keyword>
<dbReference type="SUPFAM" id="SSF57850">
    <property type="entry name" value="RING/U-box"/>
    <property type="match status" value="1"/>
</dbReference>
<dbReference type="Proteomes" id="UP001374535">
    <property type="component" value="Chromosome 7"/>
</dbReference>
<keyword evidence="3" id="KW-0812">Transmembrane</keyword>
<dbReference type="FunFam" id="3.30.40.10:FF:000155">
    <property type="entry name" value="RNA binding (RRM/RBD/RNP motifs) family protein"/>
    <property type="match status" value="1"/>
</dbReference>
<evidence type="ECO:0000259" key="4">
    <source>
        <dbReference type="PROSITE" id="PS50089"/>
    </source>
</evidence>
<sequence length="1191" mass="130831">MLFTALIATSDDPETTLKLCATVPHRLFRDAVTAANIAFANKMRLFVTANDSNAQEIEIESQKPKTPSSKQPLLSLLKDTLWFFSALLTFCPLSLLLSISQTISSSQFRLLDLTVSHRLPISNPNFSYPMRFLLRSLIASQITVNVLAVRVLPLFLSNIRSSRIIAYWISFLCHGLLFLFDINVCCLCLFSSRAIMSDKGERTCPLCAEEMDLTDQQLKPCKCGYEICVWCWHHIMDMAEKDDTEGRCPACRSPYDKEKIVGMAANCERLVNEVTMEKKMKTQKAKSKSSDGRKQLSSVRVIQRNLVYIVGLPLHLADEDLLQRREYFGQYGKVLKVSMSRTAAGVIQQFPNDTCSVACFGTTKYCHAWLRSVLMRDLYDQPCSNPDCLYLHEIGSQEDSFTKDEIISAYTRSRVQQITGATNNMQRRSGNVLPPPLDDNMNTTPAKPIVKNPLSNSVSTARGSPPNGIYERHVPLPASAAWGTPATNCQPPAGGLSYPNGPSKPKPDTGSSSLAFSAAVTGSIQASDVTKRPPSSDGSHSMTTRVKSELLKPVKQYNNSVDSLVSSGEKSSSSDAPPVPVNLNSQLSSLPLSRDSDGNCTTANTINSTNLTGQSCNSGPEEAMPATNEEIPKLSIELSSINIDGNAEHCSITGPNSPPTDYVLIKSPQVQGSQYKDRFRDVITTNVSGKAMPDNEVCNSMEQGDWKLDSQSQVASNAMEFDDDVTSFDNQRLKDPEVVCRSYLPKSTGFLHVSNLSSPRLLQHGESCTPMNAGSVSVNESILHASNILSNDHSDKLVSSSSHSLLNDERNGHSIQRLVSEAVNSGHDVTMDKGESSIISNILSMDFDAWDDSLTSPHNLAKLLGDNTENQSGPLNKSSSWKVHSNNQSRFSFARQEESKIQMFDANASYGVNHQRPNNKVFQNFSERDLYMDKLGIANGFRTSNFEEAENIGSGHFISSNKLSAISRAQVSAPPGFSIPSRPPPPGFSSNERVEQAFDSISGNSMLDHSSLLRNSYQSPSAGNLGGAGDIEYMDPAILAVGKGRLQGALNSPALDIRSNFMPQLNYFENDARLQLLMQRSLSPQQNHRFSEIGNTFSQLGDSFAVSSRLDQSQVSNLSPFQQLSMQQSANAVLSNGQWDGWNEVQTGNGLGVAELLRNERLGFNKFYSGYDDSKFRMPNSGDLYNRTFGM</sequence>
<protein>
    <recommendedName>
        <fullName evidence="4">RING-type domain-containing protein</fullName>
    </recommendedName>
</protein>
<reference evidence="5 6" key="1">
    <citation type="journal article" date="2023" name="Life. Sci Alliance">
        <title>Evolutionary insights into 3D genome organization and epigenetic landscape of Vigna mungo.</title>
        <authorList>
            <person name="Junaid A."/>
            <person name="Singh B."/>
            <person name="Bhatia S."/>
        </authorList>
    </citation>
    <scope>NUCLEOTIDE SEQUENCE [LARGE SCALE GENOMIC DNA]</scope>
    <source>
        <strain evidence="5">Urdbean</strain>
    </source>
</reference>
<evidence type="ECO:0000256" key="2">
    <source>
        <dbReference type="SAM" id="MobiDB-lite"/>
    </source>
</evidence>
<dbReference type="PROSITE" id="PS50089">
    <property type="entry name" value="ZF_RING_2"/>
    <property type="match status" value="1"/>
</dbReference>
<dbReference type="Pfam" id="PF14570">
    <property type="entry name" value="zf-RING_4"/>
    <property type="match status" value="1"/>
</dbReference>
<dbReference type="PANTHER" id="PTHR12603">
    <property type="entry name" value="CCR4-NOT TRANSCRIPTION COMPLEX RELATED"/>
    <property type="match status" value="1"/>
</dbReference>
<dbReference type="PANTHER" id="PTHR12603:SF36">
    <property type="entry name" value="RNA BINDING (RRM_RBD_RNP MOTIFS) FAMILY PROTEIN"/>
    <property type="match status" value="1"/>
</dbReference>
<name>A0AAQ3N6E0_VIGMU</name>
<dbReference type="InterPro" id="IPR013083">
    <property type="entry name" value="Znf_RING/FYVE/PHD"/>
</dbReference>
<feature type="region of interest" description="Disordered" evidence="2">
    <location>
        <begin position="425"/>
        <end position="596"/>
    </location>
</feature>
<dbReference type="InterPro" id="IPR039515">
    <property type="entry name" value="NOT4_mRING-HC-C4C4"/>
</dbReference>
<dbReference type="InterPro" id="IPR012677">
    <property type="entry name" value="Nucleotide-bd_a/b_plait_sf"/>
</dbReference>
<feature type="compositionally biased region" description="Polar residues" evidence="2">
    <location>
        <begin position="536"/>
        <end position="545"/>
    </location>
</feature>